<dbReference type="InterPro" id="IPR009057">
    <property type="entry name" value="Homeodomain-like_sf"/>
</dbReference>
<sequence length="351" mass="39447">MSAGKVTGDRFRISSLLAKRLAERGISIRTVEREAGLPPGFLNQEKIHAATAQLFALWKAIGHISGDPAIGLKLGAESRFERFEPIQVAAVCSRTFGDALQRVSRCKILTCPEEIRVQSDGAETRINFVFLQDEGAEPEVLVDVCLAWVVALGSRGSQGQIRPLRVELARTVRHRELFENHFGCRIRFKAGHNAVVFRSEDLARPFATHNEELLKILGAQLDRELDELRSDAGVGELVRLTLKRTLAGGRPGRADVARELHLSVRTLQRRLNDAGLTFQRLVQDTRHELALEYLGEVTIEISEVAFLLGYEDTNSFFRAFHEWQGATPGEWREQHMRSAYSRSTDKPKTNR</sequence>
<dbReference type="Gene3D" id="1.10.10.60">
    <property type="entry name" value="Homeodomain-like"/>
    <property type="match status" value="1"/>
</dbReference>
<proteinExistence type="predicted"/>
<dbReference type="PANTHER" id="PTHR47894">
    <property type="entry name" value="HTH-TYPE TRANSCRIPTIONAL REGULATOR GADX"/>
    <property type="match status" value="1"/>
</dbReference>
<evidence type="ECO:0000256" key="2">
    <source>
        <dbReference type="ARBA" id="ARBA00023125"/>
    </source>
</evidence>
<reference evidence="5 6" key="1">
    <citation type="submission" date="2024-04" db="EMBL/GenBank/DDBJ databases">
        <title>Luteolibacter sp. isolated from soil.</title>
        <authorList>
            <person name="An J."/>
        </authorList>
    </citation>
    <scope>NUCLEOTIDE SEQUENCE [LARGE SCALE GENOMIC DNA]</scope>
    <source>
        <strain evidence="5 6">Y139</strain>
    </source>
</reference>
<comment type="caution">
    <text evidence="5">The sequence shown here is derived from an EMBL/GenBank/DDBJ whole genome shotgun (WGS) entry which is preliminary data.</text>
</comment>
<evidence type="ECO:0000313" key="6">
    <source>
        <dbReference type="Proteomes" id="UP001371305"/>
    </source>
</evidence>
<keyword evidence="6" id="KW-1185">Reference proteome</keyword>
<dbReference type="Pfam" id="PF12833">
    <property type="entry name" value="HTH_18"/>
    <property type="match status" value="1"/>
</dbReference>
<evidence type="ECO:0000256" key="3">
    <source>
        <dbReference type="ARBA" id="ARBA00023163"/>
    </source>
</evidence>
<dbReference type="SUPFAM" id="SSF46689">
    <property type="entry name" value="Homeodomain-like"/>
    <property type="match status" value="1"/>
</dbReference>
<dbReference type="PROSITE" id="PS01124">
    <property type="entry name" value="HTH_ARAC_FAMILY_2"/>
    <property type="match status" value="1"/>
</dbReference>
<dbReference type="RefSeq" id="WP_341405643.1">
    <property type="nucleotide sequence ID" value="NZ_JBBUKT010000005.1"/>
</dbReference>
<dbReference type="SMART" id="SM00342">
    <property type="entry name" value="HTH_ARAC"/>
    <property type="match status" value="1"/>
</dbReference>
<evidence type="ECO:0000313" key="5">
    <source>
        <dbReference type="EMBL" id="MEK7951886.1"/>
    </source>
</evidence>
<dbReference type="PANTHER" id="PTHR47894:SF1">
    <property type="entry name" value="HTH-TYPE TRANSCRIPTIONAL REGULATOR VQSM"/>
    <property type="match status" value="1"/>
</dbReference>
<keyword evidence="3" id="KW-0804">Transcription</keyword>
<accession>A0ABU9AXN6</accession>
<dbReference type="EMBL" id="JBBUKT010000005">
    <property type="protein sequence ID" value="MEK7951886.1"/>
    <property type="molecule type" value="Genomic_DNA"/>
</dbReference>
<protein>
    <submittedName>
        <fullName evidence="5">AraC family transcriptional regulator ligand-binding domain-containing protein</fullName>
    </submittedName>
</protein>
<evidence type="ECO:0000259" key="4">
    <source>
        <dbReference type="PROSITE" id="PS01124"/>
    </source>
</evidence>
<keyword evidence="2" id="KW-0238">DNA-binding</keyword>
<feature type="domain" description="HTH araC/xylS-type" evidence="4">
    <location>
        <begin position="236"/>
        <end position="334"/>
    </location>
</feature>
<dbReference type="InterPro" id="IPR018060">
    <property type="entry name" value="HTH_AraC"/>
</dbReference>
<keyword evidence="1" id="KW-0805">Transcription regulation</keyword>
<dbReference type="Proteomes" id="UP001371305">
    <property type="component" value="Unassembled WGS sequence"/>
</dbReference>
<gene>
    <name evidence="5" type="ORF">WKV53_15325</name>
</gene>
<dbReference type="InterPro" id="IPR032687">
    <property type="entry name" value="AraC-type_N"/>
</dbReference>
<name>A0ABU9AXN6_9BACT</name>
<dbReference type="Pfam" id="PF12625">
    <property type="entry name" value="Arabinose_bd"/>
    <property type="match status" value="1"/>
</dbReference>
<evidence type="ECO:0000256" key="1">
    <source>
        <dbReference type="ARBA" id="ARBA00023015"/>
    </source>
</evidence>
<organism evidence="5 6">
    <name type="scientific">Luteolibacter soli</name>
    <dbReference type="NCBI Taxonomy" id="3135280"/>
    <lineage>
        <taxon>Bacteria</taxon>
        <taxon>Pseudomonadati</taxon>
        <taxon>Verrucomicrobiota</taxon>
        <taxon>Verrucomicrobiia</taxon>
        <taxon>Verrucomicrobiales</taxon>
        <taxon>Verrucomicrobiaceae</taxon>
        <taxon>Luteolibacter</taxon>
    </lineage>
</organism>